<organism evidence="1 2">
    <name type="scientific">Microbulbifer halophilus</name>
    <dbReference type="NCBI Taxonomy" id="453963"/>
    <lineage>
        <taxon>Bacteria</taxon>
        <taxon>Pseudomonadati</taxon>
        <taxon>Pseudomonadota</taxon>
        <taxon>Gammaproteobacteria</taxon>
        <taxon>Cellvibrionales</taxon>
        <taxon>Microbulbiferaceae</taxon>
        <taxon>Microbulbifer</taxon>
    </lineage>
</organism>
<comment type="caution">
    <text evidence="1">The sequence shown here is derived from an EMBL/GenBank/DDBJ whole genome shotgun (WGS) entry which is preliminary data.</text>
</comment>
<proteinExistence type="predicted"/>
<gene>
    <name evidence="1" type="ORF">ACFSKX_15690</name>
</gene>
<dbReference type="Proteomes" id="UP001597425">
    <property type="component" value="Unassembled WGS sequence"/>
</dbReference>
<evidence type="ECO:0000313" key="2">
    <source>
        <dbReference type="Proteomes" id="UP001597425"/>
    </source>
</evidence>
<dbReference type="RefSeq" id="WP_265722670.1">
    <property type="nucleotide sequence ID" value="NZ_JAPIVK010000027.1"/>
</dbReference>
<keyword evidence="2" id="KW-1185">Reference proteome</keyword>
<evidence type="ECO:0000313" key="1">
    <source>
        <dbReference type="EMBL" id="MFD2311872.1"/>
    </source>
</evidence>
<protein>
    <submittedName>
        <fullName evidence="1">Uncharacterized protein</fullName>
    </submittedName>
</protein>
<accession>A0ABW5EF10</accession>
<dbReference type="EMBL" id="JBHUJD010000024">
    <property type="protein sequence ID" value="MFD2311872.1"/>
    <property type="molecule type" value="Genomic_DNA"/>
</dbReference>
<name>A0ABW5EF10_9GAMM</name>
<sequence>MNISENEIFILKEGEDHPKSWLSYNVQFSDSLNDGTAKTFVRKTFLFMLLETFESAQKYANKSGKFSEFASQEWYPFARHLRNAIGHNGVWDIRGNPKDFPTTFRNKTIDASLNGRDLGDFVGWVYGLQLCASVSSWVSNS</sequence>
<reference evidence="2" key="1">
    <citation type="journal article" date="2019" name="Int. J. Syst. Evol. Microbiol.">
        <title>The Global Catalogue of Microorganisms (GCM) 10K type strain sequencing project: providing services to taxonomists for standard genome sequencing and annotation.</title>
        <authorList>
            <consortium name="The Broad Institute Genomics Platform"/>
            <consortium name="The Broad Institute Genome Sequencing Center for Infectious Disease"/>
            <person name="Wu L."/>
            <person name="Ma J."/>
        </authorList>
    </citation>
    <scope>NUCLEOTIDE SEQUENCE [LARGE SCALE GENOMIC DNA]</scope>
    <source>
        <strain evidence="2">KCTC 12848</strain>
    </source>
</reference>